<dbReference type="PANTHER" id="PTHR10963:SF24">
    <property type="entry name" value="GLYCOSIDASE C21B10.07-RELATED"/>
    <property type="match status" value="1"/>
</dbReference>
<dbReference type="InterPro" id="IPR000757">
    <property type="entry name" value="Beta-glucanase-like"/>
</dbReference>
<feature type="region of interest" description="Disordered" evidence="1">
    <location>
        <begin position="390"/>
        <end position="414"/>
    </location>
</feature>
<dbReference type="Pfam" id="PF26113">
    <property type="entry name" value="GH16_XgeA"/>
    <property type="match status" value="1"/>
</dbReference>
<feature type="chain" id="PRO_5019213294" evidence="2">
    <location>
        <begin position="21"/>
        <end position="520"/>
    </location>
</feature>
<reference evidence="4 5" key="1">
    <citation type="journal article" date="2018" name="BMC Genomics">
        <title>Comparative genome analyses reveal sequence features reflecting distinct modes of host-adaptation between dicot and monocot powdery mildew.</title>
        <authorList>
            <person name="Wu Y."/>
            <person name="Ma X."/>
            <person name="Pan Z."/>
            <person name="Kale S.D."/>
            <person name="Song Y."/>
            <person name="King H."/>
            <person name="Zhang Q."/>
            <person name="Presley C."/>
            <person name="Deng X."/>
            <person name="Wei C.I."/>
            <person name="Xiao S."/>
        </authorList>
    </citation>
    <scope>NUCLEOTIDE SEQUENCE [LARGE SCALE GENOMIC DNA]</scope>
    <source>
        <strain evidence="4">UMSG1</strain>
    </source>
</reference>
<dbReference type="GO" id="GO:0009251">
    <property type="term" value="P:glucan catabolic process"/>
    <property type="evidence" value="ECO:0007669"/>
    <property type="project" value="TreeGrafter"/>
</dbReference>
<keyword evidence="2" id="KW-0732">Signal</keyword>
<feature type="domain" description="GH16" evidence="3">
    <location>
        <begin position="20"/>
        <end position="297"/>
    </location>
</feature>
<dbReference type="PROSITE" id="PS51762">
    <property type="entry name" value="GH16_2"/>
    <property type="match status" value="1"/>
</dbReference>
<proteinExistence type="predicted"/>
<evidence type="ECO:0000313" key="5">
    <source>
        <dbReference type="Proteomes" id="UP000285326"/>
    </source>
</evidence>
<protein>
    <submittedName>
        <fullName evidence="4">Endo-1,3-beta-glucanase</fullName>
    </submittedName>
</protein>
<dbReference type="EMBL" id="MCBS01023124">
    <property type="protein sequence ID" value="RKF75871.1"/>
    <property type="molecule type" value="Genomic_DNA"/>
</dbReference>
<dbReference type="Proteomes" id="UP000285326">
    <property type="component" value="Unassembled WGS sequence"/>
</dbReference>
<dbReference type="PANTHER" id="PTHR10963">
    <property type="entry name" value="GLYCOSYL HYDROLASE-RELATED"/>
    <property type="match status" value="1"/>
</dbReference>
<dbReference type="InterPro" id="IPR013320">
    <property type="entry name" value="ConA-like_dom_sf"/>
</dbReference>
<dbReference type="SUPFAM" id="SSF49899">
    <property type="entry name" value="Concanavalin A-like lectins/glucanases"/>
    <property type="match status" value="1"/>
</dbReference>
<comment type="caution">
    <text evidence="4">The sequence shown here is derived from an EMBL/GenBank/DDBJ whole genome shotgun (WGS) entry which is preliminary data.</text>
</comment>
<dbReference type="InterPro" id="IPR050546">
    <property type="entry name" value="Glycosyl_Hydrlase_16"/>
</dbReference>
<evidence type="ECO:0000259" key="3">
    <source>
        <dbReference type="PROSITE" id="PS51762"/>
    </source>
</evidence>
<dbReference type="GO" id="GO:0004553">
    <property type="term" value="F:hydrolase activity, hydrolyzing O-glycosyl compounds"/>
    <property type="evidence" value="ECO:0007669"/>
    <property type="project" value="InterPro"/>
</dbReference>
<feature type="signal peptide" evidence="2">
    <location>
        <begin position="1"/>
        <end position="20"/>
    </location>
</feature>
<dbReference type="Gene3D" id="2.60.120.200">
    <property type="match status" value="1"/>
</dbReference>
<sequence length="520" mass="56861">MFVLSLTSLWAILFAYKVSTSYVLSPDDVYQGNTFFDKFDFFTEIDPNLGFVQYEDRNTASNSKLINVNDAQQVYIGVDYQNTYNVNDARGRPSIRLETKKTYQYGLFVFDLSHMPANTCGKWSAFWTTNKQDWPRWGEIDIIENIHESNVTMEALHTSPGCSLAGNQISNQMTGRQKTYNCDGAATSSSYGPQSPGQGCVAENTNPNSYGTSFNEVGGGVYVMEWNNQAIKIWQFRHENVPQDLSAGSPNPSGWEKPVFSSAQGDCNIDEHFKDQRVIIDSAFCGNWAGQDVFWKETSCYKSDPAKYPTCNSYVANNPGAYKESYWLINSLKVYQNIATASMPNSQIAGPSGSELSRNQTQEIGLSSDASSSTTEIQDSLPHLSTSLVATQVSSSTTESQDSQPHLSTSLKATQFSSSTSLQKDYPSTLSRIASSLRIPPYCANDSYTTYWATATGSAAVPVESAYKTQTMTPSAGVSGDNFAASPTSREETGGGLRAAFVSKSSTLAPILALILGMIN</sequence>
<organism evidence="4 5">
    <name type="scientific">Golovinomyces cichoracearum</name>
    <dbReference type="NCBI Taxonomy" id="62708"/>
    <lineage>
        <taxon>Eukaryota</taxon>
        <taxon>Fungi</taxon>
        <taxon>Dikarya</taxon>
        <taxon>Ascomycota</taxon>
        <taxon>Pezizomycotina</taxon>
        <taxon>Leotiomycetes</taxon>
        <taxon>Erysiphales</taxon>
        <taxon>Erysiphaceae</taxon>
        <taxon>Golovinomyces</taxon>
    </lineage>
</organism>
<gene>
    <name evidence="4" type="ORF">GcM1_231075</name>
</gene>
<dbReference type="CDD" id="cd02181">
    <property type="entry name" value="GH16_fungal_Lam16A_glucanase"/>
    <property type="match status" value="1"/>
</dbReference>
<evidence type="ECO:0000313" key="4">
    <source>
        <dbReference type="EMBL" id="RKF75871.1"/>
    </source>
</evidence>
<name>A0A420IMX0_9PEZI</name>
<evidence type="ECO:0000256" key="1">
    <source>
        <dbReference type="SAM" id="MobiDB-lite"/>
    </source>
</evidence>
<accession>A0A420IMX0</accession>
<evidence type="ECO:0000256" key="2">
    <source>
        <dbReference type="SAM" id="SignalP"/>
    </source>
</evidence>
<dbReference type="AlphaFoldDB" id="A0A420IMX0"/>
<feature type="region of interest" description="Disordered" evidence="1">
    <location>
        <begin position="346"/>
        <end position="377"/>
    </location>
</feature>